<evidence type="ECO:0000313" key="9">
    <source>
        <dbReference type="Proteomes" id="UP000636709"/>
    </source>
</evidence>
<evidence type="ECO:0000256" key="3">
    <source>
        <dbReference type="ARBA" id="ARBA00023125"/>
    </source>
</evidence>
<evidence type="ECO:0000256" key="5">
    <source>
        <dbReference type="ARBA" id="ARBA00023242"/>
    </source>
</evidence>
<dbReference type="Gene3D" id="2.40.330.10">
    <property type="entry name" value="DNA-binding pseudobarrel domain"/>
    <property type="match status" value="2"/>
</dbReference>
<dbReference type="Proteomes" id="UP000636709">
    <property type="component" value="Unassembled WGS sequence"/>
</dbReference>
<evidence type="ECO:0000256" key="2">
    <source>
        <dbReference type="ARBA" id="ARBA00023015"/>
    </source>
</evidence>
<comment type="subcellular location">
    <subcellularLocation>
        <location evidence="1">Nucleus</location>
    </subcellularLocation>
</comment>
<gene>
    <name evidence="8" type="ORF">HU200_014924</name>
</gene>
<evidence type="ECO:0000256" key="1">
    <source>
        <dbReference type="ARBA" id="ARBA00004123"/>
    </source>
</evidence>
<dbReference type="InterPro" id="IPR015300">
    <property type="entry name" value="DNA-bd_pseudobarrel_sf"/>
</dbReference>
<reference evidence="8" key="1">
    <citation type="submission" date="2020-07" db="EMBL/GenBank/DDBJ databases">
        <title>Genome sequence and genetic diversity analysis of an under-domesticated orphan crop, white fonio (Digitaria exilis).</title>
        <authorList>
            <person name="Bennetzen J.L."/>
            <person name="Chen S."/>
            <person name="Ma X."/>
            <person name="Wang X."/>
            <person name="Yssel A.E.J."/>
            <person name="Chaluvadi S.R."/>
            <person name="Johnson M."/>
            <person name="Gangashetty P."/>
            <person name="Hamidou F."/>
            <person name="Sanogo M.D."/>
            <person name="Zwaenepoel A."/>
            <person name="Wallace J."/>
            <person name="Van De Peer Y."/>
            <person name="Van Deynze A."/>
        </authorList>
    </citation>
    <scope>NUCLEOTIDE SEQUENCE</scope>
    <source>
        <tissue evidence="8">Leaves</tissue>
    </source>
</reference>
<name>A0A835FAW2_9POAL</name>
<organism evidence="8 9">
    <name type="scientific">Digitaria exilis</name>
    <dbReference type="NCBI Taxonomy" id="1010633"/>
    <lineage>
        <taxon>Eukaryota</taxon>
        <taxon>Viridiplantae</taxon>
        <taxon>Streptophyta</taxon>
        <taxon>Embryophyta</taxon>
        <taxon>Tracheophyta</taxon>
        <taxon>Spermatophyta</taxon>
        <taxon>Magnoliopsida</taxon>
        <taxon>Liliopsida</taxon>
        <taxon>Poales</taxon>
        <taxon>Poaceae</taxon>
        <taxon>PACMAD clade</taxon>
        <taxon>Panicoideae</taxon>
        <taxon>Panicodae</taxon>
        <taxon>Paniceae</taxon>
        <taxon>Anthephorinae</taxon>
        <taxon>Digitaria</taxon>
    </lineage>
</organism>
<keyword evidence="9" id="KW-1185">Reference proteome</keyword>
<dbReference type="SUPFAM" id="SSF101936">
    <property type="entry name" value="DNA-binding pseudobarrel domain"/>
    <property type="match status" value="2"/>
</dbReference>
<keyword evidence="3" id="KW-0238">DNA-binding</keyword>
<dbReference type="PROSITE" id="PS50863">
    <property type="entry name" value="B3"/>
    <property type="match status" value="2"/>
</dbReference>
<evidence type="ECO:0000259" key="7">
    <source>
        <dbReference type="PROSITE" id="PS50863"/>
    </source>
</evidence>
<dbReference type="GO" id="GO:0005634">
    <property type="term" value="C:nucleus"/>
    <property type="evidence" value="ECO:0007669"/>
    <property type="project" value="UniProtKB-SubCell"/>
</dbReference>
<feature type="domain" description="TF-B3" evidence="7">
    <location>
        <begin position="29"/>
        <end position="122"/>
    </location>
</feature>
<dbReference type="OrthoDB" id="590488at2759"/>
<dbReference type="InterPro" id="IPR044837">
    <property type="entry name" value="REM16-like"/>
</dbReference>
<sequence length="356" mass="40593">MDVTKVRFFKLMTGDFTQGIVSFHSALLCSFHLLQTLATKIHEKSIPEKFAKNFKGQITGGFELKASSGKTWHISVDKRGDELFLTSEREDFVKAHELQENDLLLFTCCGNSSFKVQIFEASGSEKVFSLFGNRISPDTCKHVNDTVRQHGKHHAVSDSEDTTTPSHLVGCPHNTSVSRKSSAKTKPSETESQNTSNFTAKRLSVGEEDSEDEYANSNCYYSMFANRLRDKEKEEIIGLASIRLKNPAFVIVLMKKHVQRKDNSLIIPSRFAADHLDEKTHDIILRRPNRKEKWRVSYYFSPSMRSFRNLAFFRFVCDNKLREGDVCVFELMKGKMNVTMTVHVIRKADGRFVLVG</sequence>
<comment type="caution">
    <text evidence="8">The sequence shown here is derived from an EMBL/GenBank/DDBJ whole genome shotgun (WGS) entry which is preliminary data.</text>
</comment>
<keyword evidence="5" id="KW-0539">Nucleus</keyword>
<feature type="compositionally biased region" description="Polar residues" evidence="6">
    <location>
        <begin position="190"/>
        <end position="199"/>
    </location>
</feature>
<evidence type="ECO:0000256" key="6">
    <source>
        <dbReference type="SAM" id="MobiDB-lite"/>
    </source>
</evidence>
<evidence type="ECO:0000313" key="8">
    <source>
        <dbReference type="EMBL" id="KAF8733320.1"/>
    </source>
</evidence>
<dbReference type="Pfam" id="PF02362">
    <property type="entry name" value="B3"/>
    <property type="match status" value="2"/>
</dbReference>
<evidence type="ECO:0000256" key="4">
    <source>
        <dbReference type="ARBA" id="ARBA00023163"/>
    </source>
</evidence>
<dbReference type="SMART" id="SM01019">
    <property type="entry name" value="B3"/>
    <property type="match status" value="2"/>
</dbReference>
<dbReference type="EMBL" id="JACEFO010001601">
    <property type="protein sequence ID" value="KAF8733320.1"/>
    <property type="molecule type" value="Genomic_DNA"/>
</dbReference>
<dbReference type="AlphaFoldDB" id="A0A835FAW2"/>
<dbReference type="CDD" id="cd10017">
    <property type="entry name" value="B3_DNA"/>
    <property type="match status" value="2"/>
</dbReference>
<feature type="region of interest" description="Disordered" evidence="6">
    <location>
        <begin position="147"/>
        <end position="209"/>
    </location>
</feature>
<accession>A0A835FAW2</accession>
<keyword evidence="2" id="KW-0805">Transcription regulation</keyword>
<proteinExistence type="predicted"/>
<protein>
    <recommendedName>
        <fullName evidence="7">TF-B3 domain-containing protein</fullName>
    </recommendedName>
</protein>
<keyword evidence="4" id="KW-0804">Transcription</keyword>
<dbReference type="InterPro" id="IPR003340">
    <property type="entry name" value="B3_DNA-bd"/>
</dbReference>
<dbReference type="GO" id="GO:0003677">
    <property type="term" value="F:DNA binding"/>
    <property type="evidence" value="ECO:0007669"/>
    <property type="project" value="UniProtKB-KW"/>
</dbReference>
<dbReference type="PANTHER" id="PTHR31391">
    <property type="entry name" value="B3 DOMAIN-CONTAINING PROTEIN OS11G0197600-RELATED"/>
    <property type="match status" value="1"/>
</dbReference>
<feature type="domain" description="TF-B3" evidence="7">
    <location>
        <begin position="250"/>
        <end position="348"/>
    </location>
</feature>
<dbReference type="PANTHER" id="PTHR31391:SF70">
    <property type="entry name" value="B3 DOMAIN-CONTAINING PROTEIN OS03G0622200"/>
    <property type="match status" value="1"/>
</dbReference>